<dbReference type="GeneID" id="108235855"/>
<protein>
    <submittedName>
        <fullName evidence="2">PI-PLC X domain-containing protein 1-like</fullName>
    </submittedName>
</protein>
<dbReference type="GeneTree" id="ENSGT00940000161625"/>
<evidence type="ECO:0000313" key="2">
    <source>
        <dbReference type="Ensembl" id="ENSKMAP00000002107.1"/>
    </source>
</evidence>
<dbReference type="OrthoDB" id="1046782at2759"/>
<dbReference type="PANTHER" id="PTHR13593:SF24">
    <property type="entry name" value="PI-PLC X DOMAIN-CONTAINING PROTEIN 1"/>
    <property type="match status" value="1"/>
</dbReference>
<organism evidence="2 3">
    <name type="scientific">Kryptolebias marmoratus</name>
    <name type="common">Mangrove killifish</name>
    <name type="synonym">Rivulus marmoratus</name>
    <dbReference type="NCBI Taxonomy" id="37003"/>
    <lineage>
        <taxon>Eukaryota</taxon>
        <taxon>Metazoa</taxon>
        <taxon>Chordata</taxon>
        <taxon>Craniata</taxon>
        <taxon>Vertebrata</taxon>
        <taxon>Euteleostomi</taxon>
        <taxon>Actinopterygii</taxon>
        <taxon>Neopterygii</taxon>
        <taxon>Teleostei</taxon>
        <taxon>Neoteleostei</taxon>
        <taxon>Acanthomorphata</taxon>
        <taxon>Ovalentaria</taxon>
        <taxon>Atherinomorphae</taxon>
        <taxon>Cyprinodontiformes</taxon>
        <taxon>Rivulidae</taxon>
        <taxon>Kryptolebias</taxon>
    </lineage>
</organism>
<dbReference type="InterPro" id="IPR000909">
    <property type="entry name" value="PLipase_C_PInositol-sp_X_dom"/>
</dbReference>
<dbReference type="GO" id="GO:0008081">
    <property type="term" value="F:phosphoric diester hydrolase activity"/>
    <property type="evidence" value="ECO:0007669"/>
    <property type="project" value="InterPro"/>
</dbReference>
<dbReference type="PANTHER" id="PTHR13593">
    <property type="match status" value="1"/>
</dbReference>
<name>A0A3Q3EJG7_KRYMA</name>
<dbReference type="InterPro" id="IPR017946">
    <property type="entry name" value="PLC-like_Pdiesterase_TIM-brl"/>
</dbReference>
<feature type="domain" description="Phosphatidylinositol-specific phospholipase C X" evidence="1">
    <location>
        <begin position="13"/>
        <end position="186"/>
    </location>
</feature>
<reference evidence="2" key="1">
    <citation type="submission" date="2025-08" db="UniProtKB">
        <authorList>
            <consortium name="Ensembl"/>
        </authorList>
    </citation>
    <scope>IDENTIFICATION</scope>
</reference>
<accession>A0A3Q3EJG7</accession>
<keyword evidence="3" id="KW-1185">Reference proteome</keyword>
<dbReference type="GO" id="GO:0006629">
    <property type="term" value="P:lipid metabolic process"/>
    <property type="evidence" value="ECO:0007669"/>
    <property type="project" value="InterPro"/>
</dbReference>
<dbReference type="Ensembl" id="ENSKMAT00000002157.1">
    <property type="protein sequence ID" value="ENSKMAP00000002107.1"/>
    <property type="gene ID" value="ENSKMAG00000001645.1"/>
</dbReference>
<dbReference type="SMART" id="SM00148">
    <property type="entry name" value="PLCXc"/>
    <property type="match status" value="1"/>
</dbReference>
<reference evidence="2" key="2">
    <citation type="submission" date="2025-09" db="UniProtKB">
        <authorList>
            <consortium name="Ensembl"/>
        </authorList>
    </citation>
    <scope>IDENTIFICATION</scope>
</reference>
<sequence length="308" mass="35628">MSCSNWMSQLPTELHTVPLYALAIPGSHDAMSYDLDISSRIIEPAALTKFSRICCLRRILRRWAATQEVTITEQLNAGVRYLDLRIARKPNDSNPNRLYFHHGLYTHTDVETGLKRINAWAETHPKEVLILSLSHFLGFDKNIEAKLHIHLIQFIKDLFGAKLLPSTNTPTLKSCWDKGKNVLVSYDHSAFQQPAVWRKIPYFYGDSMDRDKNTSTLREALEKKRPSNYFYVCGLNLTLPHNISILKYVLRLCDNFPNVIRRSLRKLLLWVNQQHQKTPMNIVASDVVTREDFVQTIVKLNLQRAKTK</sequence>
<dbReference type="Pfam" id="PF00388">
    <property type="entry name" value="PI-PLC-X"/>
    <property type="match status" value="1"/>
</dbReference>
<dbReference type="Proteomes" id="UP000264800">
    <property type="component" value="Unplaced"/>
</dbReference>
<dbReference type="InterPro" id="IPR051057">
    <property type="entry name" value="PI-PLC_domain"/>
</dbReference>
<dbReference type="PROSITE" id="PS50007">
    <property type="entry name" value="PIPLC_X_DOMAIN"/>
    <property type="match status" value="1"/>
</dbReference>
<evidence type="ECO:0000259" key="1">
    <source>
        <dbReference type="SMART" id="SM00148"/>
    </source>
</evidence>
<dbReference type="SUPFAM" id="SSF51695">
    <property type="entry name" value="PLC-like phosphodiesterases"/>
    <property type="match status" value="1"/>
</dbReference>
<dbReference type="OMA" id="LREIHAW"/>
<dbReference type="AlphaFoldDB" id="A0A3Q3EJG7"/>
<dbReference type="RefSeq" id="XP_037836950.1">
    <property type="nucleotide sequence ID" value="XM_037981022.1"/>
</dbReference>
<evidence type="ECO:0000313" key="3">
    <source>
        <dbReference type="Proteomes" id="UP000264800"/>
    </source>
</evidence>
<dbReference type="Gene3D" id="3.20.20.190">
    <property type="entry name" value="Phosphatidylinositol (PI) phosphodiesterase"/>
    <property type="match status" value="1"/>
</dbReference>
<proteinExistence type="predicted"/>